<organism evidence="1 2">
    <name type="scientific">Atopomonas hussainii</name>
    <dbReference type="NCBI Taxonomy" id="1429083"/>
    <lineage>
        <taxon>Bacteria</taxon>
        <taxon>Pseudomonadati</taxon>
        <taxon>Pseudomonadota</taxon>
        <taxon>Gammaproteobacteria</taxon>
        <taxon>Pseudomonadales</taxon>
        <taxon>Pseudomonadaceae</taxon>
        <taxon>Atopomonas</taxon>
    </lineage>
</organism>
<reference evidence="1 2" key="1">
    <citation type="submission" date="2016-10" db="EMBL/GenBank/DDBJ databases">
        <authorList>
            <person name="de Groot N.N."/>
        </authorList>
    </citation>
    <scope>NUCLEOTIDE SEQUENCE [LARGE SCALE GENOMIC DNA]</scope>
    <source>
        <strain evidence="1 2">JCM 19513</strain>
    </source>
</reference>
<accession>A0A1H7TMG7</accession>
<sequence length="120" mass="14065">MGTDNLFHKRRAKKLERKKPSRKLYEKVLIVCEGSKTEPNYFNELKDHYEIDTANIRISGECGSDPVSIVRHGEELFRDAARTSEPFDKVYCVFDRDNHENFDEAIKLLKSLKPKETLIY</sequence>
<dbReference type="Pfam" id="PF13707">
    <property type="entry name" value="RloB"/>
    <property type="match status" value="1"/>
</dbReference>
<dbReference type="Proteomes" id="UP000185766">
    <property type="component" value="Unassembled WGS sequence"/>
</dbReference>
<dbReference type="AlphaFoldDB" id="A0A1H7TMG7"/>
<protein>
    <submittedName>
        <fullName evidence="1">RloB-like protein</fullName>
    </submittedName>
</protein>
<proteinExistence type="predicted"/>
<dbReference type="InterPro" id="IPR025591">
    <property type="entry name" value="RloB"/>
</dbReference>
<dbReference type="EMBL" id="FOAS01000044">
    <property type="protein sequence ID" value="SEL85644.1"/>
    <property type="molecule type" value="Genomic_DNA"/>
</dbReference>
<evidence type="ECO:0000313" key="2">
    <source>
        <dbReference type="Proteomes" id="UP000185766"/>
    </source>
</evidence>
<evidence type="ECO:0000313" key="1">
    <source>
        <dbReference type="EMBL" id="SEL85644.1"/>
    </source>
</evidence>
<gene>
    <name evidence="1" type="ORF">SAMN05216214_1441</name>
</gene>
<name>A0A1H7TMG7_9GAMM</name>
<dbReference type="RefSeq" id="WP_074870830.1">
    <property type="nucleotide sequence ID" value="NZ_FOAS01000044.1"/>
</dbReference>
<keyword evidence="2" id="KW-1185">Reference proteome</keyword>